<dbReference type="PANTHER" id="PTHR11014:SF63">
    <property type="entry name" value="METALLOPEPTIDASE, PUTATIVE (AFU_ORTHOLOGUE AFUA_6G09600)-RELATED"/>
    <property type="match status" value="1"/>
</dbReference>
<evidence type="ECO:0000256" key="1">
    <source>
        <dbReference type="ARBA" id="ARBA00006153"/>
    </source>
</evidence>
<evidence type="ECO:0000313" key="5">
    <source>
        <dbReference type="Proteomes" id="UP001138681"/>
    </source>
</evidence>
<evidence type="ECO:0000256" key="2">
    <source>
        <dbReference type="ARBA" id="ARBA00022801"/>
    </source>
</evidence>
<reference evidence="4" key="1">
    <citation type="submission" date="2021-04" db="EMBL/GenBank/DDBJ databases">
        <authorList>
            <person name="Pira H."/>
            <person name="Risdian C."/>
            <person name="Wink J."/>
        </authorList>
    </citation>
    <scope>NUCLEOTIDE SEQUENCE</scope>
    <source>
        <strain evidence="4">WH158</strain>
    </source>
</reference>
<dbReference type="GO" id="GO:0016787">
    <property type="term" value="F:hydrolase activity"/>
    <property type="evidence" value="ECO:0007669"/>
    <property type="project" value="UniProtKB-KW"/>
</dbReference>
<dbReference type="Proteomes" id="UP001138681">
    <property type="component" value="Unassembled WGS sequence"/>
</dbReference>
<dbReference type="PIRSF" id="PIRSF005962">
    <property type="entry name" value="Pept_M20D_amidohydro"/>
    <property type="match status" value="1"/>
</dbReference>
<organism evidence="4 5">
    <name type="scientific">Erythrobacter crassostreae</name>
    <dbReference type="NCBI Taxonomy" id="2828328"/>
    <lineage>
        <taxon>Bacteria</taxon>
        <taxon>Pseudomonadati</taxon>
        <taxon>Pseudomonadota</taxon>
        <taxon>Alphaproteobacteria</taxon>
        <taxon>Sphingomonadales</taxon>
        <taxon>Erythrobacteraceae</taxon>
        <taxon>Erythrobacter/Porphyrobacter group</taxon>
        <taxon>Erythrobacter</taxon>
    </lineage>
</organism>
<dbReference type="InterPro" id="IPR017439">
    <property type="entry name" value="Amidohydrolase"/>
</dbReference>
<comment type="similarity">
    <text evidence="1">Belongs to the peptidase M20 family.</text>
</comment>
<keyword evidence="5" id="KW-1185">Reference proteome</keyword>
<dbReference type="InterPro" id="IPR002933">
    <property type="entry name" value="Peptidase_M20"/>
</dbReference>
<dbReference type="PANTHER" id="PTHR11014">
    <property type="entry name" value="PEPTIDASE M20 FAMILY MEMBER"/>
    <property type="match status" value="1"/>
</dbReference>
<dbReference type="NCBIfam" id="TIGR01891">
    <property type="entry name" value="amidohydrolases"/>
    <property type="match status" value="1"/>
</dbReference>
<evidence type="ECO:0000259" key="3">
    <source>
        <dbReference type="Pfam" id="PF07687"/>
    </source>
</evidence>
<protein>
    <submittedName>
        <fullName evidence="4">Amidohydrolase</fullName>
    </submittedName>
</protein>
<gene>
    <name evidence="4" type="ORF">KCG46_03715</name>
</gene>
<dbReference type="Pfam" id="PF01546">
    <property type="entry name" value="Peptidase_M20"/>
    <property type="match status" value="1"/>
</dbReference>
<proteinExistence type="inferred from homology"/>
<feature type="domain" description="Peptidase M20 dimerisation" evidence="3">
    <location>
        <begin position="191"/>
        <end position="286"/>
    </location>
</feature>
<dbReference type="InterPro" id="IPR011650">
    <property type="entry name" value="Peptidase_M20_dimer"/>
</dbReference>
<dbReference type="RefSeq" id="WP_218403974.1">
    <property type="nucleotide sequence ID" value="NZ_JAGSPC010000001.1"/>
</dbReference>
<dbReference type="EMBL" id="JAGSPC010000001">
    <property type="protein sequence ID" value="MBV7258682.1"/>
    <property type="molecule type" value="Genomic_DNA"/>
</dbReference>
<name>A0A9X1JNS0_9SPHN</name>
<dbReference type="FunFam" id="3.30.70.360:FF:000014">
    <property type="entry name" value="N-acyl-L-amino acid amidohydrolase"/>
    <property type="match status" value="1"/>
</dbReference>
<evidence type="ECO:0000313" key="4">
    <source>
        <dbReference type="EMBL" id="MBV7258682.1"/>
    </source>
</evidence>
<comment type="caution">
    <text evidence="4">The sequence shown here is derived from an EMBL/GenBank/DDBJ whole genome shotgun (WGS) entry which is preliminary data.</text>
</comment>
<keyword evidence="2" id="KW-0378">Hydrolase</keyword>
<sequence length="402" mass="42573">MLTDTILESARALAPDIVALRRAIHAEPELGLHTPLTMAKVREALSDLPLEWKTGPSTTGAVATLKGGKAGEGAPRVLLRGDMDALPMDEKTDLDFASTIPGRMHACGHDTHTAMLTGAARILAAQQDELTGTVDFMFQPGEEGYHGARFMLDDGLIDPMPDAAFALHIMPNAAYGVLAGRAGPLMAAADQFTITVKGRGGHASMPHDCADPVPAAAAIVSAIQAMVTRRFKATNAVVVTVTQIHAGTAHNVIPDDCVLGGTIRTLSADHREKVHGLIQETARQTATAYGVEATCELEFGFPVTLCDARAVTLGEKVAKQLGGAEGWRDLPDPIMGAEDFSYLLEKVPGAMFFLGVAPDGEDWTQCCAIHSPRMHVDEGALPHGAAMLAGCAFEYFENGFRE</sequence>
<accession>A0A9X1JNS0</accession>
<dbReference type="AlphaFoldDB" id="A0A9X1JNS0"/>
<dbReference type="CDD" id="cd03886">
    <property type="entry name" value="M20_Acy1"/>
    <property type="match status" value="1"/>
</dbReference>
<dbReference type="Pfam" id="PF07687">
    <property type="entry name" value="M20_dimer"/>
    <property type="match status" value="1"/>
</dbReference>